<dbReference type="Proteomes" id="UP000472264">
    <property type="component" value="Chromosome 11"/>
</dbReference>
<dbReference type="InterPro" id="IPR040154">
    <property type="entry name" value="Biotinidase/VNN"/>
</dbReference>
<reference evidence="1" key="2">
    <citation type="submission" date="2025-08" db="UniProtKB">
        <authorList>
            <consortium name="Ensembl"/>
        </authorList>
    </citation>
    <scope>IDENTIFICATION</scope>
</reference>
<dbReference type="Ensembl" id="ENSENLT00000015445.1">
    <property type="protein sequence ID" value="ENSENLP00000014855.1"/>
    <property type="gene ID" value="ENSENLG00000006952.1"/>
</dbReference>
<accession>A0A665U685</accession>
<reference evidence="1" key="1">
    <citation type="submission" date="2021-04" db="EMBL/GenBank/DDBJ databases">
        <authorList>
            <consortium name="Wellcome Sanger Institute Data Sharing"/>
        </authorList>
    </citation>
    <scope>NUCLEOTIDE SEQUENCE [LARGE SCALE GENOMIC DNA]</scope>
</reference>
<name>A0A665U685_ECHNA</name>
<dbReference type="SUPFAM" id="SSF56317">
    <property type="entry name" value="Carbon-nitrogen hydrolase"/>
    <property type="match status" value="1"/>
</dbReference>
<reference evidence="1" key="3">
    <citation type="submission" date="2025-09" db="UniProtKB">
        <authorList>
            <consortium name="Ensembl"/>
        </authorList>
    </citation>
    <scope>IDENTIFICATION</scope>
</reference>
<evidence type="ECO:0000313" key="2">
    <source>
        <dbReference type="Proteomes" id="UP000472264"/>
    </source>
</evidence>
<dbReference type="PANTHER" id="PTHR10609">
    <property type="entry name" value="BIOTINIDASE-RELATED"/>
    <property type="match status" value="1"/>
</dbReference>
<sequence length="147" mass="16378">PVSTLCHSTLFLCAFGKPGPFSLSGSSYTAAVYEHHFILDQKHHAPLSRAEALQHMQKNLDVYEPQAAQAGAQILVFPEYGLNGFNFTRTSISGYLETIPDPEEEHWNPCTDPQRHSNTEVYKLSILASSPVLTSCSKSPQSLCWRR</sequence>
<dbReference type="Gene3D" id="3.60.110.10">
    <property type="entry name" value="Carbon-nitrogen hydrolase"/>
    <property type="match status" value="1"/>
</dbReference>
<organism evidence="1 2">
    <name type="scientific">Echeneis naucrates</name>
    <name type="common">Live sharksucker</name>
    <dbReference type="NCBI Taxonomy" id="173247"/>
    <lineage>
        <taxon>Eukaryota</taxon>
        <taxon>Metazoa</taxon>
        <taxon>Chordata</taxon>
        <taxon>Craniata</taxon>
        <taxon>Vertebrata</taxon>
        <taxon>Euteleostomi</taxon>
        <taxon>Actinopterygii</taxon>
        <taxon>Neopterygii</taxon>
        <taxon>Teleostei</taxon>
        <taxon>Neoteleostei</taxon>
        <taxon>Acanthomorphata</taxon>
        <taxon>Carangaria</taxon>
        <taxon>Carangiformes</taxon>
        <taxon>Echeneidae</taxon>
        <taxon>Echeneis</taxon>
    </lineage>
</organism>
<protein>
    <submittedName>
        <fullName evidence="1">Biotinidase</fullName>
    </submittedName>
</protein>
<evidence type="ECO:0000313" key="1">
    <source>
        <dbReference type="Ensembl" id="ENSENLP00000014855.1"/>
    </source>
</evidence>
<keyword evidence="2" id="KW-1185">Reference proteome</keyword>
<dbReference type="InterPro" id="IPR036526">
    <property type="entry name" value="C-N_Hydrolase_sf"/>
</dbReference>
<dbReference type="PANTHER" id="PTHR10609:SF14">
    <property type="entry name" value="BIOTINIDASE"/>
    <property type="match status" value="1"/>
</dbReference>
<gene>
    <name evidence="1" type="primary">LOC115050894</name>
</gene>
<dbReference type="AlphaFoldDB" id="A0A665U685"/>
<proteinExistence type="predicted"/>